<feature type="compositionally biased region" description="Low complexity" evidence="1">
    <location>
        <begin position="584"/>
        <end position="593"/>
    </location>
</feature>
<keyword evidence="3" id="KW-1185">Reference proteome</keyword>
<sequence length="677" mass="72154">MTISSSRLLAVYLRISSTRSSSSTSSTSYCRPSSPSQSAVMTPFWQRPPPTINIDNSSPPPLRRRLSRRVSSLVAKFEALATSRSDGRESEPPAPRSIESVVTTTASISRDKVTRKGLGRKASKLFHGLVDGAQDSAKHERDDPSRRNEEPPKNKPPARKLLTESFAQRKLKMRPGLDSITAKMSKLRGAKSISWLEPGGQTSASQEADGDGGGVDHRASVEFLGVHHLSAIDGSQDPSGGTSPGTVSPPVAKVLPSSFFAQLIRGGDADRPVNRSILPKVLQDRDDEDLVAAREEKIDIRKFRINSFGRRGESPVWKRKITPPRVSVKDLISRFRQPESSPNVETGEASTAVTEGAADQFLSPGAADPASAYTSPRLNAAAESSINDSATPGLPGDELPRAPVPTPAINLQTSDDEHPSLPTPQPATTSTSVSSSLGSSVASAASSIRGIFSSRRRNTASIPIANGTPGGDQQKSSVSTKAKLRPPSAAQKVAPKKTVSPDSKPVKKRKSFYSKPSSTATAIARTPKLPRQASIVAKKSFRKTPPPALFFVKKPKQKISPEIPREITSTPRPTSSPAPPRPSSRPSLRNISPGKKLKARTTPRPIKPKLNTRAIAAVAAASGAAPIPISLTSPVSSTISNDSITIWVGTPALTIVSPIPVNMVATYAIRDFVHRFL</sequence>
<dbReference type="Proteomes" id="UP000298138">
    <property type="component" value="Unassembled WGS sequence"/>
</dbReference>
<feature type="region of interest" description="Disordered" evidence="1">
    <location>
        <begin position="81"/>
        <end position="178"/>
    </location>
</feature>
<dbReference type="EMBL" id="ML220180">
    <property type="protein sequence ID" value="TGZ76410.1"/>
    <property type="molecule type" value="Genomic_DNA"/>
</dbReference>
<feature type="compositionally biased region" description="Polar residues" evidence="1">
    <location>
        <begin position="381"/>
        <end position="390"/>
    </location>
</feature>
<gene>
    <name evidence="2" type="ORF">EX30DRAFT_344921</name>
</gene>
<feature type="compositionally biased region" description="Pro residues" evidence="1">
    <location>
        <begin position="574"/>
        <end position="583"/>
    </location>
</feature>
<feature type="compositionally biased region" description="Polar residues" evidence="1">
    <location>
        <begin position="236"/>
        <end position="246"/>
    </location>
</feature>
<feature type="compositionally biased region" description="Basic and acidic residues" evidence="1">
    <location>
        <begin position="136"/>
        <end position="153"/>
    </location>
</feature>
<evidence type="ECO:0000256" key="1">
    <source>
        <dbReference type="SAM" id="MobiDB-lite"/>
    </source>
</evidence>
<evidence type="ECO:0000313" key="3">
    <source>
        <dbReference type="Proteomes" id="UP000298138"/>
    </source>
</evidence>
<feature type="compositionally biased region" description="Low complexity" evidence="1">
    <location>
        <begin position="20"/>
        <end position="38"/>
    </location>
</feature>
<organism evidence="2 3">
    <name type="scientific">Ascodesmis nigricans</name>
    <dbReference type="NCBI Taxonomy" id="341454"/>
    <lineage>
        <taxon>Eukaryota</taxon>
        <taxon>Fungi</taxon>
        <taxon>Dikarya</taxon>
        <taxon>Ascomycota</taxon>
        <taxon>Pezizomycotina</taxon>
        <taxon>Pezizomycetes</taxon>
        <taxon>Pezizales</taxon>
        <taxon>Ascodesmidaceae</taxon>
        <taxon>Ascodesmis</taxon>
    </lineage>
</organism>
<name>A0A4S2MHR2_9PEZI</name>
<feature type="region of interest" description="Disordered" evidence="1">
    <location>
        <begin position="193"/>
        <end position="217"/>
    </location>
</feature>
<protein>
    <submittedName>
        <fullName evidence="2">Uncharacterized protein</fullName>
    </submittedName>
</protein>
<feature type="region of interest" description="Disordered" evidence="1">
    <location>
        <begin position="381"/>
        <end position="526"/>
    </location>
</feature>
<feature type="region of interest" description="Disordered" evidence="1">
    <location>
        <begin position="231"/>
        <end position="250"/>
    </location>
</feature>
<dbReference type="AlphaFoldDB" id="A0A4S2MHR2"/>
<dbReference type="OrthoDB" id="5430154at2759"/>
<feature type="compositionally biased region" description="Polar residues" evidence="1">
    <location>
        <begin position="471"/>
        <end position="480"/>
    </location>
</feature>
<reference evidence="2 3" key="1">
    <citation type="submission" date="2019-04" db="EMBL/GenBank/DDBJ databases">
        <title>Comparative genomics and transcriptomics to analyze fruiting body development in filamentous ascomycetes.</title>
        <authorList>
            <consortium name="DOE Joint Genome Institute"/>
            <person name="Lutkenhaus R."/>
            <person name="Traeger S."/>
            <person name="Breuer J."/>
            <person name="Kuo A."/>
            <person name="Lipzen A."/>
            <person name="Pangilinan J."/>
            <person name="Dilworth D."/>
            <person name="Sandor L."/>
            <person name="Poggeler S."/>
            <person name="Barry K."/>
            <person name="Grigoriev I.V."/>
            <person name="Nowrousian M."/>
        </authorList>
    </citation>
    <scope>NUCLEOTIDE SEQUENCE [LARGE SCALE GENOMIC DNA]</scope>
    <source>
        <strain evidence="2 3">CBS 389.68</strain>
    </source>
</reference>
<feature type="compositionally biased region" description="Basic residues" evidence="1">
    <location>
        <begin position="115"/>
        <end position="124"/>
    </location>
</feature>
<proteinExistence type="predicted"/>
<feature type="region of interest" description="Disordered" evidence="1">
    <location>
        <begin position="546"/>
        <end position="607"/>
    </location>
</feature>
<evidence type="ECO:0000313" key="2">
    <source>
        <dbReference type="EMBL" id="TGZ76410.1"/>
    </source>
</evidence>
<accession>A0A4S2MHR2</accession>
<feature type="compositionally biased region" description="Low complexity" evidence="1">
    <location>
        <begin position="426"/>
        <end position="453"/>
    </location>
</feature>
<feature type="region of interest" description="Disordered" evidence="1">
    <location>
        <begin position="20"/>
        <end position="67"/>
    </location>
</feature>
<dbReference type="InParanoid" id="A0A4S2MHR2"/>